<dbReference type="InterPro" id="IPR036047">
    <property type="entry name" value="F-box-like_dom_sf"/>
</dbReference>
<dbReference type="EMBL" id="BTSY01000005">
    <property type="protein sequence ID" value="GMT28015.1"/>
    <property type="molecule type" value="Genomic_DNA"/>
</dbReference>
<dbReference type="SUPFAM" id="SSF81383">
    <property type="entry name" value="F-box domain"/>
    <property type="match status" value="1"/>
</dbReference>
<comment type="caution">
    <text evidence="2">The sequence shown here is derived from an EMBL/GenBank/DDBJ whole genome shotgun (WGS) entry which is preliminary data.</text>
</comment>
<reference evidence="2" key="1">
    <citation type="submission" date="2023-10" db="EMBL/GenBank/DDBJ databases">
        <title>Genome assembly of Pristionchus species.</title>
        <authorList>
            <person name="Yoshida K."/>
            <person name="Sommer R.J."/>
        </authorList>
    </citation>
    <scope>NUCLEOTIDE SEQUENCE</scope>
    <source>
        <strain evidence="2">RS5133</strain>
    </source>
</reference>
<dbReference type="PROSITE" id="PS50181">
    <property type="entry name" value="FBOX"/>
    <property type="match status" value="1"/>
</dbReference>
<dbReference type="InterPro" id="IPR001810">
    <property type="entry name" value="F-box_dom"/>
</dbReference>
<evidence type="ECO:0000313" key="3">
    <source>
        <dbReference type="Proteomes" id="UP001432322"/>
    </source>
</evidence>
<accession>A0AAV5WBK8</accession>
<dbReference type="CDD" id="cd09917">
    <property type="entry name" value="F-box_SF"/>
    <property type="match status" value="1"/>
</dbReference>
<evidence type="ECO:0000313" key="2">
    <source>
        <dbReference type="EMBL" id="GMT28015.1"/>
    </source>
</evidence>
<dbReference type="AlphaFoldDB" id="A0AAV5WBK8"/>
<dbReference type="Proteomes" id="UP001432322">
    <property type="component" value="Unassembled WGS sequence"/>
</dbReference>
<evidence type="ECO:0000259" key="1">
    <source>
        <dbReference type="PROSITE" id="PS50181"/>
    </source>
</evidence>
<protein>
    <recommendedName>
        <fullName evidence="1">F-box domain-containing protein</fullName>
    </recommendedName>
</protein>
<proteinExistence type="predicted"/>
<gene>
    <name evidence="2" type="ORF">PFISCL1PPCAC_19312</name>
</gene>
<feature type="domain" description="F-box" evidence="1">
    <location>
        <begin position="15"/>
        <end position="42"/>
    </location>
</feature>
<sequence>MFLFDTGRNTVYKTPKTLDDLPREIITHIFSFLSIEDRMRARVNTNTTWIELRAKYRVNSLTVFEGKPASRNQRSSRLINMGDQLFAVDINQTVDIYSEGLKKIAHNTKFKKVDVR</sequence>
<dbReference type="Gene3D" id="1.20.1280.50">
    <property type="match status" value="1"/>
</dbReference>
<keyword evidence="3" id="KW-1185">Reference proteome</keyword>
<organism evidence="2 3">
    <name type="scientific">Pristionchus fissidentatus</name>
    <dbReference type="NCBI Taxonomy" id="1538716"/>
    <lineage>
        <taxon>Eukaryota</taxon>
        <taxon>Metazoa</taxon>
        <taxon>Ecdysozoa</taxon>
        <taxon>Nematoda</taxon>
        <taxon>Chromadorea</taxon>
        <taxon>Rhabditida</taxon>
        <taxon>Rhabditina</taxon>
        <taxon>Diplogasteromorpha</taxon>
        <taxon>Diplogasteroidea</taxon>
        <taxon>Neodiplogasteridae</taxon>
        <taxon>Pristionchus</taxon>
    </lineage>
</organism>
<dbReference type="Pfam" id="PF12937">
    <property type="entry name" value="F-box-like"/>
    <property type="match status" value="1"/>
</dbReference>
<feature type="non-terminal residue" evidence="2">
    <location>
        <position position="116"/>
    </location>
</feature>
<name>A0AAV5WBK8_9BILA</name>